<dbReference type="Pfam" id="PF03647">
    <property type="entry name" value="Tmemb_14"/>
    <property type="match status" value="1"/>
</dbReference>
<dbReference type="PANTHER" id="PTHR12668">
    <property type="entry name" value="TRANSMEMBRANE PROTEIN 14, 15"/>
    <property type="match status" value="1"/>
</dbReference>
<evidence type="ECO:0000256" key="3">
    <source>
        <dbReference type="ARBA" id="ARBA00022692"/>
    </source>
</evidence>
<keyword evidence="5 7" id="KW-0472">Membrane</keyword>
<dbReference type="GO" id="GO:0009706">
    <property type="term" value="C:chloroplast inner membrane"/>
    <property type="evidence" value="ECO:0007669"/>
    <property type="project" value="TreeGrafter"/>
</dbReference>
<evidence type="ECO:0000256" key="4">
    <source>
        <dbReference type="ARBA" id="ARBA00022989"/>
    </source>
</evidence>
<keyword evidence="4 7" id="KW-1133">Transmembrane helix</keyword>
<feature type="transmembrane region" description="Helical" evidence="7">
    <location>
        <begin position="221"/>
        <end position="243"/>
    </location>
</feature>
<sequence length="247" mass="25813">MTGELLLRVSQSTILLPPQPHHFRHHASTNRTYALPLTNRSSSPPSICAHRLQHQLLLKCTATTTEASVDYSEYSKPDIEIEPDTGGGGGVGGGAGGEGGGGGGGDSKDSNESSEGGSEESDNSKKMGGMSIITVLSLEVVWNWSMFWLAAYLTKTMGGVMGYLKSGSMKSLAAGGLSALLLLFIYSELPTRPAFASSLGFGISAALLVVMGSRFKKSGKIFPAGVVSFVSLVMSGGYLHGILRSLH</sequence>
<dbReference type="OrthoDB" id="5620at2759"/>
<dbReference type="EMBL" id="QEFC01002154">
    <property type="protein sequence ID" value="KAE9453983.1"/>
    <property type="molecule type" value="Genomic_DNA"/>
</dbReference>
<comment type="caution">
    <text evidence="8">The sequence shown here is derived from an EMBL/GenBank/DDBJ whole genome shotgun (WGS) entry which is preliminary data.</text>
</comment>
<dbReference type="InterPro" id="IPR005349">
    <property type="entry name" value="TMEM14"/>
</dbReference>
<evidence type="ECO:0000313" key="9">
    <source>
        <dbReference type="Proteomes" id="UP000428333"/>
    </source>
</evidence>
<dbReference type="InterPro" id="IPR044890">
    <property type="entry name" value="TMEM14_sf"/>
</dbReference>
<dbReference type="AlphaFoldDB" id="A0A6A4L2U4"/>
<feature type="region of interest" description="Disordered" evidence="6">
    <location>
        <begin position="71"/>
        <end position="125"/>
    </location>
</feature>
<feature type="transmembrane region" description="Helical" evidence="7">
    <location>
        <begin position="132"/>
        <end position="151"/>
    </location>
</feature>
<feature type="transmembrane region" description="Helical" evidence="7">
    <location>
        <begin position="194"/>
        <end position="215"/>
    </location>
</feature>
<reference evidence="8 9" key="1">
    <citation type="journal article" date="2019" name="Genome Biol. Evol.">
        <title>The Rhododendron genome and chromosomal organization provide insight into shared whole-genome duplications across the heath family (Ericaceae).</title>
        <authorList>
            <person name="Soza V.L."/>
            <person name="Lindsley D."/>
            <person name="Waalkes A."/>
            <person name="Ramage E."/>
            <person name="Patwardhan R.P."/>
            <person name="Burton J.N."/>
            <person name="Adey A."/>
            <person name="Kumar A."/>
            <person name="Qiu R."/>
            <person name="Shendure J."/>
            <person name="Hall B."/>
        </authorList>
    </citation>
    <scope>NUCLEOTIDE SEQUENCE [LARGE SCALE GENOMIC DNA]</scope>
    <source>
        <strain evidence="8">RSF 1966-606</strain>
    </source>
</reference>
<comment type="subcellular location">
    <subcellularLocation>
        <location evidence="1">Membrane</location>
    </subcellularLocation>
</comment>
<evidence type="ECO:0000256" key="7">
    <source>
        <dbReference type="SAM" id="Phobius"/>
    </source>
</evidence>
<evidence type="ECO:0000313" key="8">
    <source>
        <dbReference type="EMBL" id="KAE9453983.1"/>
    </source>
</evidence>
<evidence type="ECO:0000256" key="2">
    <source>
        <dbReference type="ARBA" id="ARBA00007590"/>
    </source>
</evidence>
<keyword evidence="3 7" id="KW-0812">Transmembrane</keyword>
<evidence type="ECO:0000256" key="1">
    <source>
        <dbReference type="ARBA" id="ARBA00004370"/>
    </source>
</evidence>
<keyword evidence="9" id="KW-1185">Reference proteome</keyword>
<gene>
    <name evidence="8" type="ORF">C3L33_14146</name>
</gene>
<name>A0A6A4L2U4_9ERIC</name>
<accession>A0A6A4L2U4</accession>
<evidence type="ECO:0000256" key="5">
    <source>
        <dbReference type="ARBA" id="ARBA00023136"/>
    </source>
</evidence>
<dbReference type="Proteomes" id="UP000428333">
    <property type="component" value="Linkage Group LG08"/>
</dbReference>
<feature type="compositionally biased region" description="Gly residues" evidence="6">
    <location>
        <begin position="85"/>
        <end position="105"/>
    </location>
</feature>
<dbReference type="GO" id="GO:0015245">
    <property type="term" value="F:fatty acid transmembrane transporter activity"/>
    <property type="evidence" value="ECO:0007669"/>
    <property type="project" value="TreeGrafter"/>
</dbReference>
<dbReference type="PANTHER" id="PTHR12668:SF37">
    <property type="entry name" value="PROTEIN FATTY ACID EXPORT 2, CHLOROPLASTIC"/>
    <property type="match status" value="1"/>
</dbReference>
<protein>
    <submittedName>
        <fullName evidence="8">Uncharacterized protein</fullName>
    </submittedName>
</protein>
<feature type="transmembrane region" description="Helical" evidence="7">
    <location>
        <begin position="171"/>
        <end position="187"/>
    </location>
</feature>
<organism evidence="8 9">
    <name type="scientific">Rhododendron williamsianum</name>
    <dbReference type="NCBI Taxonomy" id="262921"/>
    <lineage>
        <taxon>Eukaryota</taxon>
        <taxon>Viridiplantae</taxon>
        <taxon>Streptophyta</taxon>
        <taxon>Embryophyta</taxon>
        <taxon>Tracheophyta</taxon>
        <taxon>Spermatophyta</taxon>
        <taxon>Magnoliopsida</taxon>
        <taxon>eudicotyledons</taxon>
        <taxon>Gunneridae</taxon>
        <taxon>Pentapetalae</taxon>
        <taxon>asterids</taxon>
        <taxon>Ericales</taxon>
        <taxon>Ericaceae</taxon>
        <taxon>Ericoideae</taxon>
        <taxon>Rhodoreae</taxon>
        <taxon>Rhododendron</taxon>
    </lineage>
</organism>
<dbReference type="Gene3D" id="1.10.10.1740">
    <property type="entry name" value="Transmembrane protein 14-like"/>
    <property type="match status" value="1"/>
</dbReference>
<comment type="similarity">
    <text evidence="2">Belongs to the TMEM14 family.</text>
</comment>
<evidence type="ECO:0000256" key="6">
    <source>
        <dbReference type="SAM" id="MobiDB-lite"/>
    </source>
</evidence>
<proteinExistence type="inferred from homology"/>
<feature type="non-terminal residue" evidence="8">
    <location>
        <position position="1"/>
    </location>
</feature>